<sequence length="289" mass="32557">MWRSLFLLLGISLPCAVTADVRHYVAALDESQWRIAESSRIRCSLEHDIPSYGKAVFSSAAGKEQNLLFTLDMWAKPDAATTATLVSKSPSWRPGESNENITRLTYMRDFNGEVPKKAAWSMLAELDRGREPTFYYADWYNSDNKIAVGLSAANFKRKYTEFRQCLAGLLPYSFEDIAFTVLNYNPGGTELTRFSQAQLARVQEYLSQDPEVELILINAYTDSYGGRSINQKVSEKRADSVKAFFVGKGIPAERIMTEGHGETRHVASNQGDDERARNRRVVVQITKSI</sequence>
<gene>
    <name evidence="7" type="ORF">KJI95_14835</name>
</gene>
<keyword evidence="8" id="KW-1185">Reference proteome</keyword>
<reference evidence="7 8" key="1">
    <citation type="submission" date="2021-05" db="EMBL/GenBank/DDBJ databases">
        <title>Shewanella sp. JM162201.</title>
        <authorList>
            <person name="Xu S."/>
            <person name="Li A."/>
        </authorList>
    </citation>
    <scope>NUCLEOTIDE SEQUENCE [LARGE SCALE GENOMIC DNA]</scope>
    <source>
        <strain evidence="7 8">JM162201</strain>
    </source>
</reference>
<dbReference type="RefSeq" id="WP_214507982.1">
    <property type="nucleotide sequence ID" value="NZ_JAHEPS010000006.1"/>
</dbReference>
<dbReference type="PRINTS" id="PR01023">
    <property type="entry name" value="NAFLGMOTY"/>
</dbReference>
<dbReference type="PROSITE" id="PS51123">
    <property type="entry name" value="OMPA_2"/>
    <property type="match status" value="1"/>
</dbReference>
<evidence type="ECO:0000256" key="4">
    <source>
        <dbReference type="PROSITE-ProRule" id="PRU00473"/>
    </source>
</evidence>
<protein>
    <submittedName>
        <fullName evidence="7">OmpA family protein</fullName>
    </submittedName>
</protein>
<feature type="domain" description="OmpA-like" evidence="6">
    <location>
        <begin position="172"/>
        <end position="289"/>
    </location>
</feature>
<keyword evidence="3" id="KW-0998">Cell outer membrane</keyword>
<evidence type="ECO:0000313" key="7">
    <source>
        <dbReference type="EMBL" id="MBT1445787.1"/>
    </source>
</evidence>
<dbReference type="PANTHER" id="PTHR30329:SF21">
    <property type="entry name" value="LIPOPROTEIN YIAD-RELATED"/>
    <property type="match status" value="1"/>
</dbReference>
<dbReference type="InterPro" id="IPR041544">
    <property type="entry name" value="MotY_N"/>
</dbReference>
<dbReference type="InterPro" id="IPR006665">
    <property type="entry name" value="OmpA-like"/>
</dbReference>
<evidence type="ECO:0000256" key="3">
    <source>
        <dbReference type="ARBA" id="ARBA00023237"/>
    </source>
</evidence>
<organism evidence="7 8">
    <name type="scientific">Shewanella jiangmenensis</name>
    <dbReference type="NCBI Taxonomy" id="2837387"/>
    <lineage>
        <taxon>Bacteria</taxon>
        <taxon>Pseudomonadati</taxon>
        <taxon>Pseudomonadota</taxon>
        <taxon>Gammaproteobacteria</taxon>
        <taxon>Alteromonadales</taxon>
        <taxon>Shewanellaceae</taxon>
        <taxon>Shewanella</taxon>
    </lineage>
</organism>
<dbReference type="Pfam" id="PF18393">
    <property type="entry name" value="MotY_N"/>
    <property type="match status" value="1"/>
</dbReference>
<dbReference type="Pfam" id="PF00691">
    <property type="entry name" value="OmpA"/>
    <property type="match status" value="1"/>
</dbReference>
<evidence type="ECO:0000259" key="6">
    <source>
        <dbReference type="PROSITE" id="PS51123"/>
    </source>
</evidence>
<keyword evidence="5" id="KW-0732">Signal</keyword>
<evidence type="ECO:0000313" key="8">
    <source>
        <dbReference type="Proteomes" id="UP001195903"/>
    </source>
</evidence>
<dbReference type="InterPro" id="IPR050330">
    <property type="entry name" value="Bact_OuterMem_StrucFunc"/>
</dbReference>
<dbReference type="InterPro" id="IPR036737">
    <property type="entry name" value="OmpA-like_sf"/>
</dbReference>
<dbReference type="SUPFAM" id="SSF103088">
    <property type="entry name" value="OmpA-like"/>
    <property type="match status" value="1"/>
</dbReference>
<dbReference type="PANTHER" id="PTHR30329">
    <property type="entry name" value="STATOR ELEMENT OF FLAGELLAR MOTOR COMPLEX"/>
    <property type="match status" value="1"/>
</dbReference>
<name>A0ABS5V7G9_9GAMM</name>
<dbReference type="Gene3D" id="3.30.1330.60">
    <property type="entry name" value="OmpA-like domain"/>
    <property type="match status" value="1"/>
</dbReference>
<comment type="caution">
    <text evidence="7">The sequence shown here is derived from an EMBL/GenBank/DDBJ whole genome shotgun (WGS) entry which is preliminary data.</text>
</comment>
<dbReference type="EMBL" id="JAHEPS010000006">
    <property type="protein sequence ID" value="MBT1445787.1"/>
    <property type="molecule type" value="Genomic_DNA"/>
</dbReference>
<proteinExistence type="predicted"/>
<evidence type="ECO:0000256" key="1">
    <source>
        <dbReference type="ARBA" id="ARBA00004442"/>
    </source>
</evidence>
<evidence type="ECO:0000256" key="5">
    <source>
        <dbReference type="SAM" id="SignalP"/>
    </source>
</evidence>
<accession>A0ABS5V7G9</accession>
<dbReference type="PRINTS" id="PR01021">
    <property type="entry name" value="OMPADOMAIN"/>
</dbReference>
<dbReference type="Proteomes" id="UP001195903">
    <property type="component" value="Unassembled WGS sequence"/>
</dbReference>
<dbReference type="Gene3D" id="2.60.40.2540">
    <property type="match status" value="1"/>
</dbReference>
<dbReference type="InterPro" id="IPR006664">
    <property type="entry name" value="OMP_bac"/>
</dbReference>
<feature type="signal peptide" evidence="5">
    <location>
        <begin position="1"/>
        <end position="19"/>
    </location>
</feature>
<evidence type="ECO:0000256" key="2">
    <source>
        <dbReference type="ARBA" id="ARBA00023136"/>
    </source>
</evidence>
<dbReference type="CDD" id="cd07185">
    <property type="entry name" value="OmpA_C-like"/>
    <property type="match status" value="1"/>
</dbReference>
<comment type="subcellular location">
    <subcellularLocation>
        <location evidence="1">Cell outer membrane</location>
    </subcellularLocation>
</comment>
<feature type="chain" id="PRO_5046425799" evidence="5">
    <location>
        <begin position="20"/>
        <end position="289"/>
    </location>
</feature>
<keyword evidence="2 4" id="KW-0472">Membrane</keyword>